<dbReference type="InterPro" id="IPR032823">
    <property type="entry name" value="BCA_ABC_TP_C"/>
</dbReference>
<evidence type="ECO:0000259" key="4">
    <source>
        <dbReference type="PROSITE" id="PS50893"/>
    </source>
</evidence>
<dbReference type="SUPFAM" id="SSF52540">
    <property type="entry name" value="P-loop containing nucleoside triphosphate hydrolases"/>
    <property type="match status" value="1"/>
</dbReference>
<dbReference type="PROSITE" id="PS50893">
    <property type="entry name" value="ABC_TRANSPORTER_2"/>
    <property type="match status" value="1"/>
</dbReference>
<dbReference type="KEGG" id="lpil:LIP_1077"/>
<dbReference type="RefSeq" id="WP_068135106.1">
    <property type="nucleotide sequence ID" value="NZ_AP014924.1"/>
</dbReference>
<protein>
    <submittedName>
        <fullName evidence="5">ABC transporter</fullName>
    </submittedName>
</protein>
<accession>A0A0K2SJA5</accession>
<dbReference type="OrthoDB" id="9805514at2"/>
<sequence>MQAEPRATFLAVHSVTLSFGGIHALQDVSLEVSPGEIVSLIGPNGAGKTSLVNCISGFYHPQRGRIVFQGDDVTRWPPHRIATLGVGRAFQNVELFGRLSVLENLTLGRHRHLGYSLLQALGYYGRAQRDEVTARRRVEDVIDFMELEPYRHQPVASLPYGVQKRVEMARALALEPRLLLLDEPMAGMTVEEKEDMARFILDANAEWGISVLLIEHDLAVVMDLSQRVFVLNFGRLIAAGSAAEVAADAHVVEAYLGEEAVAP</sequence>
<dbReference type="GO" id="GO:0016887">
    <property type="term" value="F:ATP hydrolysis activity"/>
    <property type="evidence" value="ECO:0007669"/>
    <property type="project" value="InterPro"/>
</dbReference>
<dbReference type="GO" id="GO:0005524">
    <property type="term" value="F:ATP binding"/>
    <property type="evidence" value="ECO:0007669"/>
    <property type="project" value="UniProtKB-KW"/>
</dbReference>
<feature type="domain" description="ABC transporter" evidence="4">
    <location>
        <begin position="10"/>
        <end position="258"/>
    </location>
</feature>
<evidence type="ECO:0000256" key="2">
    <source>
        <dbReference type="ARBA" id="ARBA00022741"/>
    </source>
</evidence>
<keyword evidence="6" id="KW-1185">Reference proteome</keyword>
<dbReference type="InterPro" id="IPR003439">
    <property type="entry name" value="ABC_transporter-like_ATP-bd"/>
</dbReference>
<dbReference type="Gene3D" id="3.40.50.300">
    <property type="entry name" value="P-loop containing nucleotide triphosphate hydrolases"/>
    <property type="match status" value="1"/>
</dbReference>
<evidence type="ECO:0000256" key="1">
    <source>
        <dbReference type="ARBA" id="ARBA00022448"/>
    </source>
</evidence>
<dbReference type="Pfam" id="PF00005">
    <property type="entry name" value="ABC_tran"/>
    <property type="match status" value="1"/>
</dbReference>
<gene>
    <name evidence="5" type="ORF">LIP_1077</name>
</gene>
<keyword evidence="3" id="KW-0067">ATP-binding</keyword>
<dbReference type="PANTHER" id="PTHR45772">
    <property type="entry name" value="CONSERVED COMPONENT OF ABC TRANSPORTER FOR NATURAL AMINO ACIDS-RELATED"/>
    <property type="match status" value="1"/>
</dbReference>
<dbReference type="InterPro" id="IPR003593">
    <property type="entry name" value="AAA+_ATPase"/>
</dbReference>
<dbReference type="EMBL" id="AP014924">
    <property type="protein sequence ID" value="BAS26934.1"/>
    <property type="molecule type" value="Genomic_DNA"/>
</dbReference>
<dbReference type="InterPro" id="IPR051120">
    <property type="entry name" value="ABC_AA/LPS_Transport"/>
</dbReference>
<organism evidence="5 6">
    <name type="scientific">Limnochorda pilosa</name>
    <dbReference type="NCBI Taxonomy" id="1555112"/>
    <lineage>
        <taxon>Bacteria</taxon>
        <taxon>Bacillati</taxon>
        <taxon>Bacillota</taxon>
        <taxon>Limnochordia</taxon>
        <taxon>Limnochordales</taxon>
        <taxon>Limnochordaceae</taxon>
        <taxon>Limnochorda</taxon>
    </lineage>
</organism>
<dbReference type="CDD" id="cd03219">
    <property type="entry name" value="ABC_Mj1267_LivG_branched"/>
    <property type="match status" value="1"/>
</dbReference>
<keyword evidence="2" id="KW-0547">Nucleotide-binding</keyword>
<proteinExistence type="predicted"/>
<evidence type="ECO:0000256" key="3">
    <source>
        <dbReference type="ARBA" id="ARBA00022840"/>
    </source>
</evidence>
<dbReference type="SMART" id="SM00382">
    <property type="entry name" value="AAA"/>
    <property type="match status" value="1"/>
</dbReference>
<dbReference type="Pfam" id="PF12399">
    <property type="entry name" value="BCA_ABC_TP_C"/>
    <property type="match status" value="1"/>
</dbReference>
<dbReference type="FunFam" id="3.40.50.300:FF:000421">
    <property type="entry name" value="Branched-chain amino acid ABC transporter ATP-binding protein"/>
    <property type="match status" value="1"/>
</dbReference>
<dbReference type="GO" id="GO:0005886">
    <property type="term" value="C:plasma membrane"/>
    <property type="evidence" value="ECO:0007669"/>
    <property type="project" value="TreeGrafter"/>
</dbReference>
<dbReference type="AlphaFoldDB" id="A0A0K2SJA5"/>
<evidence type="ECO:0000313" key="5">
    <source>
        <dbReference type="EMBL" id="BAS26934.1"/>
    </source>
</evidence>
<keyword evidence="1" id="KW-0813">Transport</keyword>
<evidence type="ECO:0000313" key="6">
    <source>
        <dbReference type="Proteomes" id="UP000065807"/>
    </source>
</evidence>
<reference evidence="6" key="1">
    <citation type="submission" date="2015-07" db="EMBL/GenBank/DDBJ databases">
        <title>Complete genome sequence and phylogenetic analysis of Limnochorda pilosa.</title>
        <authorList>
            <person name="Watanabe M."/>
            <person name="Kojima H."/>
            <person name="Fukui M."/>
        </authorList>
    </citation>
    <scope>NUCLEOTIDE SEQUENCE [LARGE SCALE GENOMIC DNA]</scope>
    <source>
        <strain evidence="6">HC45</strain>
    </source>
</reference>
<name>A0A0K2SJA5_LIMPI</name>
<dbReference type="PATRIC" id="fig|1555112.3.peg.1125"/>
<dbReference type="PANTHER" id="PTHR45772:SF1">
    <property type="entry name" value="ABC TRANSPORTER ATP-BINDING PROTEIN"/>
    <property type="match status" value="1"/>
</dbReference>
<reference evidence="6" key="2">
    <citation type="journal article" date="2016" name="Int. J. Syst. Evol. Microbiol.">
        <title>Complete genome sequence and cell structure of Limnochorda pilosa, a Gram-negative spore-former within the phylum Firmicutes.</title>
        <authorList>
            <person name="Watanabe M."/>
            <person name="Kojima H."/>
            <person name="Fukui M."/>
        </authorList>
    </citation>
    <scope>NUCLEOTIDE SEQUENCE [LARGE SCALE GENOMIC DNA]</scope>
    <source>
        <strain evidence="6">HC45</strain>
    </source>
</reference>
<dbReference type="InterPro" id="IPR027417">
    <property type="entry name" value="P-loop_NTPase"/>
</dbReference>
<dbReference type="STRING" id="1555112.LIP_1077"/>
<dbReference type="Proteomes" id="UP000065807">
    <property type="component" value="Chromosome"/>
</dbReference>